<reference evidence="3" key="1">
    <citation type="submission" date="2018-02" db="EMBL/GenBank/DDBJ databases">
        <title>Genome sequencing of Solimonas sp. HR-BB.</title>
        <authorList>
            <person name="Lee Y."/>
            <person name="Jeon C.O."/>
        </authorList>
    </citation>
    <scope>NUCLEOTIDE SEQUENCE [LARGE SCALE GENOMIC DNA]</scope>
    <source>
        <strain evidence="3">HR-E</strain>
    </source>
</reference>
<gene>
    <name evidence="2" type="ORF">C5O18_07030</name>
</gene>
<dbReference type="Gene3D" id="2.20.70.10">
    <property type="match status" value="1"/>
</dbReference>
<dbReference type="Gene3D" id="3.90.79.10">
    <property type="entry name" value="Nucleoside Triphosphate Pyrophosphohydrolase"/>
    <property type="match status" value="1"/>
</dbReference>
<evidence type="ECO:0000313" key="2">
    <source>
        <dbReference type="EMBL" id="PQA38739.1"/>
    </source>
</evidence>
<name>A0A2P6ARV4_9GAMM</name>
<comment type="caution">
    <text evidence="2">The sequence shown here is derived from an EMBL/GenBank/DDBJ whole genome shotgun (WGS) entry which is preliminary data.</text>
</comment>
<dbReference type="Pfam" id="PF14803">
    <property type="entry name" value="Zn_ribbon_Nudix"/>
    <property type="match status" value="1"/>
</dbReference>
<dbReference type="SUPFAM" id="SSF55811">
    <property type="entry name" value="Nudix"/>
    <property type="match status" value="1"/>
</dbReference>
<organism evidence="2 3">
    <name type="scientific">Amnimonas aquatica</name>
    <dbReference type="NCBI Taxonomy" id="2094561"/>
    <lineage>
        <taxon>Bacteria</taxon>
        <taxon>Pseudomonadati</taxon>
        <taxon>Pseudomonadota</taxon>
        <taxon>Gammaproteobacteria</taxon>
        <taxon>Moraxellales</taxon>
        <taxon>Moraxellaceae</taxon>
        <taxon>Amnimonas</taxon>
    </lineage>
</organism>
<keyword evidence="3" id="KW-1185">Reference proteome</keyword>
<proteinExistence type="predicted"/>
<evidence type="ECO:0000259" key="1">
    <source>
        <dbReference type="PROSITE" id="PS51462"/>
    </source>
</evidence>
<keyword evidence="2" id="KW-0378">Hydrolase</keyword>
<accession>A0A2P6ARV4</accession>
<dbReference type="AlphaFoldDB" id="A0A2P6ARV4"/>
<dbReference type="Pfam" id="PF00293">
    <property type="entry name" value="NUDIX"/>
    <property type="match status" value="1"/>
</dbReference>
<dbReference type="InterPro" id="IPR029401">
    <property type="entry name" value="Nudix_N"/>
</dbReference>
<evidence type="ECO:0000313" key="3">
    <source>
        <dbReference type="Proteomes" id="UP000243900"/>
    </source>
</evidence>
<dbReference type="PANTHER" id="PTHR43222:SF2">
    <property type="entry name" value="NUDIX HYDROLASE 23, CHLOROPLASTIC"/>
    <property type="match status" value="1"/>
</dbReference>
<dbReference type="EMBL" id="PTQZ01000163">
    <property type="protein sequence ID" value="PQA38739.1"/>
    <property type="molecule type" value="Genomic_DNA"/>
</dbReference>
<dbReference type="PANTHER" id="PTHR43222">
    <property type="entry name" value="NUDIX HYDROLASE 23"/>
    <property type="match status" value="1"/>
</dbReference>
<dbReference type="InterPro" id="IPR000086">
    <property type="entry name" value="NUDIX_hydrolase_dom"/>
</dbReference>
<dbReference type="OrthoDB" id="5417595at2"/>
<dbReference type="InterPro" id="IPR015797">
    <property type="entry name" value="NUDIX_hydrolase-like_dom_sf"/>
</dbReference>
<dbReference type="GO" id="GO:0016787">
    <property type="term" value="F:hydrolase activity"/>
    <property type="evidence" value="ECO:0007669"/>
    <property type="project" value="UniProtKB-KW"/>
</dbReference>
<dbReference type="PROSITE" id="PS51462">
    <property type="entry name" value="NUDIX"/>
    <property type="match status" value="1"/>
</dbReference>
<dbReference type="Proteomes" id="UP000243900">
    <property type="component" value="Unassembled WGS sequence"/>
</dbReference>
<sequence>MNFCSHCGHAVEHRIPDGDSRLRHVCPQCATVHYQNPKIIAGCLPVWGDRVLLCRRAIEPRHGYWTLPAGFMENGETIAEGAARETWEEAEANVRDLQLYTVYNIPYISQVYMLHRAELVEGRFGVGVESLECRLFSEDEIPWDELAFPSVKKTLRHYFEDRRSGHFPLHVEDIRPRS</sequence>
<dbReference type="RefSeq" id="WP_105192704.1">
    <property type="nucleotide sequence ID" value="NZ_PTQZ01000163.1"/>
</dbReference>
<dbReference type="CDD" id="cd04511">
    <property type="entry name" value="NUDIX_Hydrolase"/>
    <property type="match status" value="1"/>
</dbReference>
<feature type="domain" description="Nudix hydrolase" evidence="1">
    <location>
        <begin position="36"/>
        <end position="159"/>
    </location>
</feature>
<protein>
    <submittedName>
        <fullName evidence="2">NUDIX hydrolase</fullName>
    </submittedName>
</protein>